<proteinExistence type="predicted"/>
<accession>A0A4Y2ALK5</accession>
<protein>
    <submittedName>
        <fullName evidence="1">Uncharacterized protein</fullName>
    </submittedName>
</protein>
<dbReference type="Gene3D" id="3.30.420.10">
    <property type="entry name" value="Ribonuclease H-like superfamily/Ribonuclease H"/>
    <property type="match status" value="1"/>
</dbReference>
<dbReference type="OrthoDB" id="6021633at2759"/>
<dbReference type="AlphaFoldDB" id="A0A4Y2ALK5"/>
<reference evidence="1 2" key="1">
    <citation type="journal article" date="2019" name="Sci. Rep.">
        <title>Orb-weaving spider Araneus ventricosus genome elucidates the spidroin gene catalogue.</title>
        <authorList>
            <person name="Kono N."/>
            <person name="Nakamura H."/>
            <person name="Ohtoshi R."/>
            <person name="Moran D.A.P."/>
            <person name="Shinohara A."/>
            <person name="Yoshida Y."/>
            <person name="Fujiwara M."/>
            <person name="Mori M."/>
            <person name="Tomita M."/>
            <person name="Arakawa K."/>
        </authorList>
    </citation>
    <scope>NUCLEOTIDE SEQUENCE [LARGE SCALE GENOMIC DNA]</scope>
</reference>
<name>A0A4Y2ALK5_ARAVE</name>
<dbReference type="EMBL" id="BGPR01000020">
    <property type="protein sequence ID" value="GBL80119.1"/>
    <property type="molecule type" value="Genomic_DNA"/>
</dbReference>
<evidence type="ECO:0000313" key="2">
    <source>
        <dbReference type="Proteomes" id="UP000499080"/>
    </source>
</evidence>
<keyword evidence="2" id="KW-1185">Reference proteome</keyword>
<evidence type="ECO:0000313" key="1">
    <source>
        <dbReference type="EMBL" id="GBL80119.1"/>
    </source>
</evidence>
<dbReference type="InterPro" id="IPR036397">
    <property type="entry name" value="RNaseH_sf"/>
</dbReference>
<organism evidence="1 2">
    <name type="scientific">Araneus ventricosus</name>
    <name type="common">Orbweaver spider</name>
    <name type="synonym">Epeira ventricosa</name>
    <dbReference type="NCBI Taxonomy" id="182803"/>
    <lineage>
        <taxon>Eukaryota</taxon>
        <taxon>Metazoa</taxon>
        <taxon>Ecdysozoa</taxon>
        <taxon>Arthropoda</taxon>
        <taxon>Chelicerata</taxon>
        <taxon>Arachnida</taxon>
        <taxon>Araneae</taxon>
        <taxon>Araneomorphae</taxon>
        <taxon>Entelegynae</taxon>
        <taxon>Araneoidea</taxon>
        <taxon>Araneidae</taxon>
        <taxon>Araneus</taxon>
    </lineage>
</organism>
<gene>
    <name evidence="1" type="ORF">AVEN_29113_1</name>
</gene>
<dbReference type="Proteomes" id="UP000499080">
    <property type="component" value="Unassembled WGS sequence"/>
</dbReference>
<dbReference type="GO" id="GO:0003676">
    <property type="term" value="F:nucleic acid binding"/>
    <property type="evidence" value="ECO:0007669"/>
    <property type="project" value="InterPro"/>
</dbReference>
<sequence>MFGLSEISDFWGSEFRGSTVSQNKTCQCAWPLQKSIFRKFHDSEADFYIHTKTNIIFWIKKESKRVWGRSGEALKMRNIQQRIPLRRKCDSMELIPSKVGKIVLINGKITVSMYVDVMSQNLKKVIRNLYVGRWYIFRPSNDLKHTSKISTKTISQKTRLRYWNGHHKD</sequence>
<comment type="caution">
    <text evidence="1">The sequence shown here is derived from an EMBL/GenBank/DDBJ whole genome shotgun (WGS) entry which is preliminary data.</text>
</comment>